<keyword evidence="3" id="KW-0732">Signal</keyword>
<dbReference type="InterPro" id="IPR000719">
    <property type="entry name" value="Prot_kinase_dom"/>
</dbReference>
<dbReference type="GO" id="GO:0004714">
    <property type="term" value="F:transmembrane receptor protein tyrosine kinase activity"/>
    <property type="evidence" value="ECO:0007669"/>
    <property type="project" value="TreeGrafter"/>
</dbReference>
<dbReference type="STRING" id="400682.A0A1X7V888"/>
<keyword evidence="6" id="KW-1185">Reference proteome</keyword>
<dbReference type="GO" id="GO:0043235">
    <property type="term" value="C:receptor complex"/>
    <property type="evidence" value="ECO:0007669"/>
    <property type="project" value="TreeGrafter"/>
</dbReference>
<feature type="transmembrane region" description="Helical" evidence="2">
    <location>
        <begin position="179"/>
        <end position="207"/>
    </location>
</feature>
<dbReference type="Gene3D" id="1.10.510.10">
    <property type="entry name" value="Transferase(Phosphotransferase) domain 1"/>
    <property type="match status" value="1"/>
</dbReference>
<dbReference type="AlphaFoldDB" id="A0A1X7V888"/>
<reference evidence="6" key="1">
    <citation type="journal article" date="2010" name="Nature">
        <title>The Amphimedon queenslandica genome and the evolution of animal complexity.</title>
        <authorList>
            <person name="Srivastava M."/>
            <person name="Simakov O."/>
            <person name="Chapman J."/>
            <person name="Fahey B."/>
            <person name="Gauthier M.E."/>
            <person name="Mitros T."/>
            <person name="Richards G.S."/>
            <person name="Conaco C."/>
            <person name="Dacre M."/>
            <person name="Hellsten U."/>
            <person name="Larroux C."/>
            <person name="Putnam N.H."/>
            <person name="Stanke M."/>
            <person name="Adamska M."/>
            <person name="Darling A."/>
            <person name="Degnan S.M."/>
            <person name="Oakley T.H."/>
            <person name="Plachetzki D.C."/>
            <person name="Zhai Y."/>
            <person name="Adamski M."/>
            <person name="Calcino A."/>
            <person name="Cummins S.F."/>
            <person name="Goodstein D.M."/>
            <person name="Harris C."/>
            <person name="Jackson D.J."/>
            <person name="Leys S.P."/>
            <person name="Shu S."/>
            <person name="Woodcroft B.J."/>
            <person name="Vervoort M."/>
            <person name="Kosik K.S."/>
            <person name="Manning G."/>
            <person name="Degnan B.M."/>
            <person name="Rokhsar D.S."/>
        </authorList>
    </citation>
    <scope>NUCLEOTIDE SEQUENCE [LARGE SCALE GENOMIC DNA]</scope>
</reference>
<evidence type="ECO:0000256" key="1">
    <source>
        <dbReference type="SAM" id="MobiDB-lite"/>
    </source>
</evidence>
<keyword evidence="2" id="KW-0472">Membrane</keyword>
<feature type="signal peptide" evidence="3">
    <location>
        <begin position="1"/>
        <end position="20"/>
    </location>
</feature>
<dbReference type="InParanoid" id="A0A1X7V888"/>
<keyword evidence="2" id="KW-1133">Transmembrane helix</keyword>
<feature type="region of interest" description="Disordered" evidence="1">
    <location>
        <begin position="587"/>
        <end position="636"/>
    </location>
</feature>
<dbReference type="PROSITE" id="PS50011">
    <property type="entry name" value="PROTEIN_KINASE_DOM"/>
    <property type="match status" value="1"/>
</dbReference>
<dbReference type="GO" id="GO:0005524">
    <property type="term" value="F:ATP binding"/>
    <property type="evidence" value="ECO:0007669"/>
    <property type="project" value="InterPro"/>
</dbReference>
<dbReference type="OrthoDB" id="4062651at2759"/>
<evidence type="ECO:0000256" key="2">
    <source>
        <dbReference type="SAM" id="Phobius"/>
    </source>
</evidence>
<dbReference type="InterPro" id="IPR001245">
    <property type="entry name" value="Ser-Thr/Tyr_kinase_cat_dom"/>
</dbReference>
<evidence type="ECO:0000313" key="5">
    <source>
        <dbReference type="EnsemblMetazoa" id="Aqu2.1.36515_001"/>
    </source>
</evidence>
<sequence length="667" mass="74427">MSSGWSSIFLCSFVFLTVSATTQIQVLHVLEGEPFSISCNFPLPGFWTVSPLLVDTEGEGECTEPQIQTMLFTCSVYSAKLQNNGTYKVQRFDNQFQTVCIFDIVVISIHQESSTALMTSHYISSSFSSSSFAITSKTTMLMPLSTSNQLTSNLGTVSLHTSPLVTETPTDSQLQGTPIAAIIVPVIAVGLLLSVSFIVLSAVLLLVMRFKRKKEPKSEEDNTGFLLGKRRSDLSEKDTNSDKSSEIISFTSIVFEELIEKEKFSLVHHASIKQKEVLVKQLKEKSAGHEELMHEINLLKKLNENGHHHMNIVSFIGTTESPDPLILVMEHLPHGTLKRLLVSLLKGPVPHWYFEHTLSSQKGAYNNKQISSDLFDILIQVAKGAEYLSNNGLVHGHLSTDNVILGRKLIAKLGNFTIPQSGDYFIKTERENHLFDFAPEVISNGDHTMKSDIWSFGILTYKVATFETFQPFSKIKPNELHSQLMEGTRPPPLPCFSNDLYCQMQQCWKANKEERPDFSHVLSVLEILSKSDPWTHLVFEISEKRRSYVDENQHIFLFPAPNQVPNTKKNTLLNNGRRIFASSPQLMGMEDMSGSEPSSENLDQRSGGAIGKGGKGSKLLARKKSTTDDVSQLLVSQKKQPNFDELERELLAQGGGKIDRTNPLISN</sequence>
<accession>A0A1X7V888</accession>
<name>A0A1X7V888_AMPQE</name>
<dbReference type="Proteomes" id="UP000007879">
    <property type="component" value="Unassembled WGS sequence"/>
</dbReference>
<organism evidence="5">
    <name type="scientific">Amphimedon queenslandica</name>
    <name type="common">Sponge</name>
    <dbReference type="NCBI Taxonomy" id="400682"/>
    <lineage>
        <taxon>Eukaryota</taxon>
        <taxon>Metazoa</taxon>
        <taxon>Porifera</taxon>
        <taxon>Demospongiae</taxon>
        <taxon>Heteroscleromorpha</taxon>
        <taxon>Haplosclerida</taxon>
        <taxon>Niphatidae</taxon>
        <taxon>Amphimedon</taxon>
    </lineage>
</organism>
<dbReference type="PRINTS" id="PR00109">
    <property type="entry name" value="TYRKINASE"/>
</dbReference>
<dbReference type="EnsemblMetazoa" id="Aqu2.1.36515_001">
    <property type="protein sequence ID" value="Aqu2.1.36515_001"/>
    <property type="gene ID" value="Aqu2.1.36515"/>
</dbReference>
<dbReference type="PANTHER" id="PTHR24416:SF611">
    <property type="entry name" value="TYROSINE-PROTEIN KINASE TRANSMEMBRANE RECEPTOR ROR"/>
    <property type="match status" value="1"/>
</dbReference>
<dbReference type="InterPro" id="IPR050122">
    <property type="entry name" value="RTK"/>
</dbReference>
<dbReference type="InterPro" id="IPR011009">
    <property type="entry name" value="Kinase-like_dom_sf"/>
</dbReference>
<dbReference type="GO" id="GO:0005886">
    <property type="term" value="C:plasma membrane"/>
    <property type="evidence" value="ECO:0007669"/>
    <property type="project" value="TreeGrafter"/>
</dbReference>
<dbReference type="Pfam" id="PF07714">
    <property type="entry name" value="PK_Tyr_Ser-Thr"/>
    <property type="match status" value="1"/>
</dbReference>
<evidence type="ECO:0000256" key="3">
    <source>
        <dbReference type="SAM" id="SignalP"/>
    </source>
</evidence>
<keyword evidence="2" id="KW-0812">Transmembrane</keyword>
<proteinExistence type="predicted"/>
<dbReference type="GO" id="GO:0007169">
    <property type="term" value="P:cell surface receptor protein tyrosine kinase signaling pathway"/>
    <property type="evidence" value="ECO:0007669"/>
    <property type="project" value="TreeGrafter"/>
</dbReference>
<dbReference type="SUPFAM" id="SSF56112">
    <property type="entry name" value="Protein kinase-like (PK-like)"/>
    <property type="match status" value="1"/>
</dbReference>
<reference evidence="5" key="2">
    <citation type="submission" date="2017-05" db="UniProtKB">
        <authorList>
            <consortium name="EnsemblMetazoa"/>
        </authorList>
    </citation>
    <scope>IDENTIFICATION</scope>
</reference>
<gene>
    <name evidence="5" type="primary">105312126</name>
</gene>
<evidence type="ECO:0000313" key="6">
    <source>
        <dbReference type="Proteomes" id="UP000007879"/>
    </source>
</evidence>
<protein>
    <recommendedName>
        <fullName evidence="4">Protein kinase domain-containing protein</fullName>
    </recommendedName>
</protein>
<evidence type="ECO:0000259" key="4">
    <source>
        <dbReference type="PROSITE" id="PS50011"/>
    </source>
</evidence>
<dbReference type="eggNOG" id="KOG0200">
    <property type="taxonomic scope" value="Eukaryota"/>
</dbReference>
<dbReference type="EnsemblMetazoa" id="XM_011404518.2">
    <property type="protein sequence ID" value="XP_011402820.2"/>
    <property type="gene ID" value="LOC105312126"/>
</dbReference>
<dbReference type="PANTHER" id="PTHR24416">
    <property type="entry name" value="TYROSINE-PROTEIN KINASE RECEPTOR"/>
    <property type="match status" value="1"/>
</dbReference>
<feature type="chain" id="PRO_5012327050" description="Protein kinase domain-containing protein" evidence="3">
    <location>
        <begin position="21"/>
        <end position="667"/>
    </location>
</feature>
<dbReference type="KEGG" id="aqu:105312126"/>
<feature type="domain" description="Protein kinase" evidence="4">
    <location>
        <begin position="253"/>
        <end position="535"/>
    </location>
</feature>